<evidence type="ECO:0000313" key="2">
    <source>
        <dbReference type="Proteomes" id="UP000184512"/>
    </source>
</evidence>
<accession>A0A1M6HD04</accession>
<reference evidence="1 2" key="1">
    <citation type="submission" date="2016-11" db="EMBL/GenBank/DDBJ databases">
        <authorList>
            <person name="Jaros S."/>
            <person name="Januszkiewicz K."/>
            <person name="Wedrychowicz H."/>
        </authorList>
    </citation>
    <scope>NUCLEOTIDE SEQUENCE [LARGE SCALE GENOMIC DNA]</scope>
    <source>
        <strain evidence="1 2">DSM 12906</strain>
    </source>
</reference>
<dbReference type="EMBL" id="FQZG01000032">
    <property type="protein sequence ID" value="SHJ20060.1"/>
    <property type="molecule type" value="Genomic_DNA"/>
</dbReference>
<gene>
    <name evidence="1" type="ORF">SAMN02745244_01945</name>
</gene>
<dbReference type="STRING" id="1123357.SAMN02745244_01945"/>
<dbReference type="RefSeq" id="WP_073187638.1">
    <property type="nucleotide sequence ID" value="NZ_FQZG01000032.1"/>
</dbReference>
<keyword evidence="2" id="KW-1185">Reference proteome</keyword>
<name>A0A1M6HD04_9ACTN</name>
<protein>
    <recommendedName>
        <fullName evidence="3">Lipoprotein</fullName>
    </recommendedName>
</protein>
<dbReference type="Proteomes" id="UP000184512">
    <property type="component" value="Unassembled WGS sequence"/>
</dbReference>
<evidence type="ECO:0000313" key="1">
    <source>
        <dbReference type="EMBL" id="SHJ20060.1"/>
    </source>
</evidence>
<sequence length="143" mass="15234">MRRQIAVGLAATLALFGCGGVPDEAKDSERWTTALQEAIEPLPHVANLVDVGYSLQGPFNSNQAWIGGAVWSDTDDEAVNLSLLDDVGRAVANAMVENPIADSWVRIKVVSASGDGFELSELGLTGTVTLDDLAVHYDIPRQK</sequence>
<evidence type="ECO:0008006" key="3">
    <source>
        <dbReference type="Google" id="ProtNLM"/>
    </source>
</evidence>
<dbReference type="AlphaFoldDB" id="A0A1M6HD04"/>
<dbReference type="PROSITE" id="PS51257">
    <property type="entry name" value="PROKAR_LIPOPROTEIN"/>
    <property type="match status" value="1"/>
</dbReference>
<proteinExistence type="predicted"/>
<organism evidence="1 2">
    <name type="scientific">Tessaracoccus bendigoensis DSM 12906</name>
    <dbReference type="NCBI Taxonomy" id="1123357"/>
    <lineage>
        <taxon>Bacteria</taxon>
        <taxon>Bacillati</taxon>
        <taxon>Actinomycetota</taxon>
        <taxon>Actinomycetes</taxon>
        <taxon>Propionibacteriales</taxon>
        <taxon>Propionibacteriaceae</taxon>
        <taxon>Tessaracoccus</taxon>
    </lineage>
</organism>